<dbReference type="Proteomes" id="UP001419268">
    <property type="component" value="Unassembled WGS sequence"/>
</dbReference>
<evidence type="ECO:0000256" key="4">
    <source>
        <dbReference type="ARBA" id="ARBA00022989"/>
    </source>
</evidence>
<accession>A0AAP0IN56</accession>
<dbReference type="SUPFAM" id="SSF58113">
    <property type="entry name" value="Apolipoprotein A-I"/>
    <property type="match status" value="1"/>
</dbReference>
<evidence type="ECO:0000256" key="6">
    <source>
        <dbReference type="ARBA" id="ARBA00023128"/>
    </source>
</evidence>
<dbReference type="PANTHER" id="PTHR14360:SF1">
    <property type="entry name" value="PROTEIN FMP32, MITOCHONDRIAL"/>
    <property type="match status" value="1"/>
</dbReference>
<keyword evidence="6" id="KW-0496">Mitochondrion</keyword>
<evidence type="ECO:0000313" key="10">
    <source>
        <dbReference type="Proteomes" id="UP001419268"/>
    </source>
</evidence>
<evidence type="ECO:0000256" key="5">
    <source>
        <dbReference type="ARBA" id="ARBA00023054"/>
    </source>
</evidence>
<comment type="caution">
    <text evidence="9">The sequence shown here is derived from an EMBL/GenBank/DDBJ whole genome shotgun (WGS) entry which is preliminary data.</text>
</comment>
<keyword evidence="7 8" id="KW-0472">Membrane</keyword>
<keyword evidence="3 8" id="KW-0812">Transmembrane</keyword>
<dbReference type="GO" id="GO:0016020">
    <property type="term" value="C:membrane"/>
    <property type="evidence" value="ECO:0007669"/>
    <property type="project" value="UniProtKB-SubCell"/>
</dbReference>
<dbReference type="AlphaFoldDB" id="A0AAP0IN56"/>
<keyword evidence="4 8" id="KW-1133">Transmembrane helix</keyword>
<evidence type="ECO:0000256" key="8">
    <source>
        <dbReference type="SAM" id="Phobius"/>
    </source>
</evidence>
<reference evidence="9 10" key="1">
    <citation type="submission" date="2024-01" db="EMBL/GenBank/DDBJ databases">
        <title>Genome assemblies of Stephania.</title>
        <authorList>
            <person name="Yang L."/>
        </authorList>
    </citation>
    <scope>NUCLEOTIDE SEQUENCE [LARGE SCALE GENOMIC DNA]</scope>
    <source>
        <strain evidence="9">JXDWG</strain>
        <tissue evidence="9">Leaf</tissue>
    </source>
</reference>
<feature type="transmembrane region" description="Helical" evidence="8">
    <location>
        <begin position="98"/>
        <end position="120"/>
    </location>
</feature>
<name>A0AAP0IN56_9MAGN</name>
<organism evidence="9 10">
    <name type="scientific">Stephania cephalantha</name>
    <dbReference type="NCBI Taxonomy" id="152367"/>
    <lineage>
        <taxon>Eukaryota</taxon>
        <taxon>Viridiplantae</taxon>
        <taxon>Streptophyta</taxon>
        <taxon>Embryophyta</taxon>
        <taxon>Tracheophyta</taxon>
        <taxon>Spermatophyta</taxon>
        <taxon>Magnoliopsida</taxon>
        <taxon>Ranunculales</taxon>
        <taxon>Menispermaceae</taxon>
        <taxon>Menispermoideae</taxon>
        <taxon>Cissampelideae</taxon>
        <taxon>Stephania</taxon>
    </lineage>
</organism>
<dbReference type="GO" id="GO:0005739">
    <property type="term" value="C:mitochondrion"/>
    <property type="evidence" value="ECO:0007669"/>
    <property type="project" value="UniProtKB-SubCell"/>
</dbReference>
<sequence>MIHDSNLSRFKSEIQSTQEHQFSLLRRDTEKLRIELQRETEKIRTELQRETEKIRTELRYQIDKVTVGQKAESANLNNKLDQVSHAMREQLEAAKYDVIKYSIGTLVSISAVGLAVIRILM</sequence>
<dbReference type="Pfam" id="PF07798">
    <property type="entry name" value="CCDC90-like"/>
    <property type="match status" value="1"/>
</dbReference>
<evidence type="ECO:0000256" key="3">
    <source>
        <dbReference type="ARBA" id="ARBA00022692"/>
    </source>
</evidence>
<dbReference type="InterPro" id="IPR024461">
    <property type="entry name" value="CCDC90-like"/>
</dbReference>
<evidence type="ECO:0000313" key="9">
    <source>
        <dbReference type="EMBL" id="KAK9117993.1"/>
    </source>
</evidence>
<dbReference type="PANTHER" id="PTHR14360">
    <property type="entry name" value="PROTEIN FMP32, MITOCHONDRIAL"/>
    <property type="match status" value="1"/>
</dbReference>
<gene>
    <name evidence="9" type="ORF">Scep_016086</name>
</gene>
<dbReference type="EMBL" id="JBBNAG010000007">
    <property type="protein sequence ID" value="KAK9117993.1"/>
    <property type="molecule type" value="Genomic_DNA"/>
</dbReference>
<protein>
    <submittedName>
        <fullName evidence="9">Uncharacterized protein</fullName>
    </submittedName>
</protein>
<proteinExistence type="predicted"/>
<evidence type="ECO:0000256" key="7">
    <source>
        <dbReference type="ARBA" id="ARBA00023136"/>
    </source>
</evidence>
<evidence type="ECO:0000256" key="2">
    <source>
        <dbReference type="ARBA" id="ARBA00004370"/>
    </source>
</evidence>
<keyword evidence="10" id="KW-1185">Reference proteome</keyword>
<evidence type="ECO:0000256" key="1">
    <source>
        <dbReference type="ARBA" id="ARBA00004173"/>
    </source>
</evidence>
<keyword evidence="5" id="KW-0175">Coiled coil</keyword>
<comment type="subcellular location">
    <subcellularLocation>
        <location evidence="2">Membrane</location>
    </subcellularLocation>
    <subcellularLocation>
        <location evidence="1">Mitochondrion</location>
    </subcellularLocation>
</comment>